<organism evidence="3 4">
    <name type="scientific">Sphingomonas tagetis</name>
    <dbReference type="NCBI Taxonomy" id="2949092"/>
    <lineage>
        <taxon>Bacteria</taxon>
        <taxon>Pseudomonadati</taxon>
        <taxon>Pseudomonadota</taxon>
        <taxon>Alphaproteobacteria</taxon>
        <taxon>Sphingomonadales</taxon>
        <taxon>Sphingomonadaceae</taxon>
        <taxon>Sphingomonas</taxon>
    </lineage>
</organism>
<accession>A0A9X2KL06</accession>
<evidence type="ECO:0000256" key="2">
    <source>
        <dbReference type="ARBA" id="ARBA00023002"/>
    </source>
</evidence>
<evidence type="ECO:0000313" key="3">
    <source>
        <dbReference type="EMBL" id="MCP3730285.1"/>
    </source>
</evidence>
<dbReference type="InterPro" id="IPR020904">
    <property type="entry name" value="Sc_DH/Rdtase_CS"/>
</dbReference>
<dbReference type="PROSITE" id="PS00061">
    <property type="entry name" value="ADH_SHORT"/>
    <property type="match status" value="1"/>
</dbReference>
<dbReference type="Proteomes" id="UP001139451">
    <property type="component" value="Unassembled WGS sequence"/>
</dbReference>
<keyword evidence="4" id="KW-1185">Reference proteome</keyword>
<evidence type="ECO:0000313" key="4">
    <source>
        <dbReference type="Proteomes" id="UP001139451"/>
    </source>
</evidence>
<dbReference type="FunFam" id="3.40.50.720:FF:000084">
    <property type="entry name" value="Short-chain dehydrogenase reductase"/>
    <property type="match status" value="1"/>
</dbReference>
<gene>
    <name evidence="3" type="ORF">M9978_07565</name>
</gene>
<protein>
    <submittedName>
        <fullName evidence="3">SDR family oxidoreductase</fullName>
    </submittedName>
</protein>
<dbReference type="InterPro" id="IPR036291">
    <property type="entry name" value="NAD(P)-bd_dom_sf"/>
</dbReference>
<dbReference type="InterPro" id="IPR002347">
    <property type="entry name" value="SDR_fam"/>
</dbReference>
<dbReference type="GO" id="GO:0016616">
    <property type="term" value="F:oxidoreductase activity, acting on the CH-OH group of donors, NAD or NADP as acceptor"/>
    <property type="evidence" value="ECO:0007669"/>
    <property type="project" value="TreeGrafter"/>
</dbReference>
<dbReference type="PANTHER" id="PTHR42760:SF133">
    <property type="entry name" value="3-OXOACYL-[ACYL-CARRIER-PROTEIN] REDUCTASE"/>
    <property type="match status" value="1"/>
</dbReference>
<dbReference type="GO" id="GO:0006633">
    <property type="term" value="P:fatty acid biosynthetic process"/>
    <property type="evidence" value="ECO:0007669"/>
    <property type="project" value="TreeGrafter"/>
</dbReference>
<dbReference type="AlphaFoldDB" id="A0A9X2KL06"/>
<dbReference type="Pfam" id="PF13561">
    <property type="entry name" value="adh_short_C2"/>
    <property type="match status" value="1"/>
</dbReference>
<proteinExistence type="inferred from homology"/>
<dbReference type="PRINTS" id="PR00080">
    <property type="entry name" value="SDRFAMILY"/>
</dbReference>
<sequence>MSGMLANKVALVSGSGRGIGRAVVEKFASAGARVVVNDLDADVAAETVAVITASGGEAVAFAGDATAPDFGDRFVQAAVNAFGGIDIIVNNAGFGWDSILQKTSDQQWEAMLAVHLSGPFRVLRAAQPVIAAAAKAEIAADGQARRRSVVNISSIAGLGGNVGQAGYSAGKAGVVGLTKTVAKEWGRYGVTVNAVAFGIIGTRMTLPRAGEEMIQVGDRQVKVGMGAELQAALATAIPLGRPGTPQEAAGAVYLLCLHEASYITGEVIVCGGGYTL</sequence>
<keyword evidence="2" id="KW-0560">Oxidoreductase</keyword>
<comment type="caution">
    <text evidence="3">The sequence shown here is derived from an EMBL/GenBank/DDBJ whole genome shotgun (WGS) entry which is preliminary data.</text>
</comment>
<reference evidence="3" key="1">
    <citation type="submission" date="2022-05" db="EMBL/GenBank/DDBJ databases">
        <title>Sphingomonas sp. strain MG17 Genome sequencing and assembly.</title>
        <authorList>
            <person name="Kim I."/>
        </authorList>
    </citation>
    <scope>NUCLEOTIDE SEQUENCE</scope>
    <source>
        <strain evidence="3">MG17</strain>
    </source>
</reference>
<dbReference type="EMBL" id="JAMLDX010000004">
    <property type="protein sequence ID" value="MCP3730285.1"/>
    <property type="molecule type" value="Genomic_DNA"/>
</dbReference>
<dbReference type="Gene3D" id="3.40.50.720">
    <property type="entry name" value="NAD(P)-binding Rossmann-like Domain"/>
    <property type="match status" value="1"/>
</dbReference>
<dbReference type="SUPFAM" id="SSF51735">
    <property type="entry name" value="NAD(P)-binding Rossmann-fold domains"/>
    <property type="match status" value="1"/>
</dbReference>
<dbReference type="GO" id="GO:0048038">
    <property type="term" value="F:quinone binding"/>
    <property type="evidence" value="ECO:0007669"/>
    <property type="project" value="TreeGrafter"/>
</dbReference>
<comment type="similarity">
    <text evidence="1">Belongs to the short-chain dehydrogenases/reductases (SDR) family.</text>
</comment>
<name>A0A9X2KL06_9SPHN</name>
<dbReference type="PRINTS" id="PR00081">
    <property type="entry name" value="GDHRDH"/>
</dbReference>
<dbReference type="PANTHER" id="PTHR42760">
    <property type="entry name" value="SHORT-CHAIN DEHYDROGENASES/REDUCTASES FAMILY MEMBER"/>
    <property type="match status" value="1"/>
</dbReference>
<dbReference type="RefSeq" id="WP_254292401.1">
    <property type="nucleotide sequence ID" value="NZ_JAMLDX010000004.1"/>
</dbReference>
<evidence type="ECO:0000256" key="1">
    <source>
        <dbReference type="ARBA" id="ARBA00006484"/>
    </source>
</evidence>